<dbReference type="InterPro" id="IPR004046">
    <property type="entry name" value="GST_C"/>
</dbReference>
<evidence type="ECO:0000313" key="4">
    <source>
        <dbReference type="Proteomes" id="UP000285092"/>
    </source>
</evidence>
<dbReference type="FunFam" id="3.40.30.10:FF:000331">
    <property type="entry name" value="Glutathione S-transferase"/>
    <property type="match status" value="1"/>
</dbReference>
<dbReference type="Pfam" id="PF14497">
    <property type="entry name" value="GST_C_3"/>
    <property type="match status" value="1"/>
</dbReference>
<dbReference type="InterPro" id="IPR040079">
    <property type="entry name" value="Glutathione_S-Trfase"/>
</dbReference>
<dbReference type="EMBL" id="QXFK01000014">
    <property type="protein sequence ID" value="RIV79250.1"/>
    <property type="molecule type" value="Genomic_DNA"/>
</dbReference>
<proteinExistence type="predicted"/>
<dbReference type="InterPro" id="IPR036282">
    <property type="entry name" value="Glutathione-S-Trfase_C_sf"/>
</dbReference>
<protein>
    <submittedName>
        <fullName evidence="3">Glutathione S-transferase family protein</fullName>
    </submittedName>
</protein>
<accession>A0A418NIZ1</accession>
<gene>
    <name evidence="3" type="ORF">D2V04_04400</name>
</gene>
<dbReference type="CDD" id="cd03046">
    <property type="entry name" value="GST_N_GTT1_like"/>
    <property type="match status" value="1"/>
</dbReference>
<dbReference type="CDD" id="cd03207">
    <property type="entry name" value="GST_C_8"/>
    <property type="match status" value="1"/>
</dbReference>
<dbReference type="SUPFAM" id="SSF52833">
    <property type="entry name" value="Thioredoxin-like"/>
    <property type="match status" value="1"/>
</dbReference>
<dbReference type="InterPro" id="IPR036249">
    <property type="entry name" value="Thioredoxin-like_sf"/>
</dbReference>
<dbReference type="InterPro" id="IPR010987">
    <property type="entry name" value="Glutathione-S-Trfase_C-like"/>
</dbReference>
<dbReference type="GO" id="GO:0016740">
    <property type="term" value="F:transferase activity"/>
    <property type="evidence" value="ECO:0007669"/>
    <property type="project" value="UniProtKB-KW"/>
</dbReference>
<dbReference type="Proteomes" id="UP000285092">
    <property type="component" value="Unassembled WGS sequence"/>
</dbReference>
<dbReference type="PROSITE" id="PS50404">
    <property type="entry name" value="GST_NTER"/>
    <property type="match status" value="1"/>
</dbReference>
<feature type="domain" description="GST N-terminal" evidence="1">
    <location>
        <begin position="14"/>
        <end position="93"/>
    </location>
</feature>
<dbReference type="PANTHER" id="PTHR44051:SF8">
    <property type="entry name" value="GLUTATHIONE S-TRANSFERASE GSTA"/>
    <property type="match status" value="1"/>
</dbReference>
<keyword evidence="3" id="KW-0808">Transferase</keyword>
<comment type="caution">
    <text evidence="3">The sequence shown here is derived from an EMBL/GenBank/DDBJ whole genome shotgun (WGS) entry which is preliminary data.</text>
</comment>
<dbReference type="SFLD" id="SFLDG00358">
    <property type="entry name" value="Main_(cytGST)"/>
    <property type="match status" value="1"/>
</dbReference>
<dbReference type="AlphaFoldDB" id="A0A418NIZ1"/>
<organism evidence="3 4">
    <name type="scientific">Pelagerythrobacter aerophilus</name>
    <dbReference type="NCBI Taxonomy" id="2306995"/>
    <lineage>
        <taxon>Bacteria</taxon>
        <taxon>Pseudomonadati</taxon>
        <taxon>Pseudomonadota</taxon>
        <taxon>Alphaproteobacteria</taxon>
        <taxon>Sphingomonadales</taxon>
        <taxon>Erythrobacteraceae</taxon>
        <taxon>Pelagerythrobacter</taxon>
    </lineage>
</organism>
<evidence type="ECO:0000313" key="3">
    <source>
        <dbReference type="EMBL" id="RIV79250.1"/>
    </source>
</evidence>
<dbReference type="PROSITE" id="PS50405">
    <property type="entry name" value="GST_CTER"/>
    <property type="match status" value="1"/>
</dbReference>
<dbReference type="SUPFAM" id="SSF47616">
    <property type="entry name" value="GST C-terminal domain-like"/>
    <property type="match status" value="1"/>
</dbReference>
<evidence type="ECO:0000259" key="2">
    <source>
        <dbReference type="PROSITE" id="PS50405"/>
    </source>
</evidence>
<keyword evidence="4" id="KW-1185">Reference proteome</keyword>
<reference evidence="3 4" key="1">
    <citation type="submission" date="2018-08" db="EMBL/GenBank/DDBJ databases">
        <title>Altererythrobacter sp.Ery1 and Ery12, the genome sequencing of novel strains in genus Alterythrobacter.</title>
        <authorList>
            <person name="Cheng H."/>
            <person name="Wu Y.-H."/>
            <person name="Fang C."/>
            <person name="Xu X.-W."/>
        </authorList>
    </citation>
    <scope>NUCLEOTIDE SEQUENCE [LARGE SCALE GENOMIC DNA]</scope>
    <source>
        <strain evidence="3 4">Ery1</strain>
    </source>
</reference>
<dbReference type="Gene3D" id="1.20.1050.10">
    <property type="match status" value="1"/>
</dbReference>
<dbReference type="InterPro" id="IPR004045">
    <property type="entry name" value="Glutathione_S-Trfase_N"/>
</dbReference>
<evidence type="ECO:0000259" key="1">
    <source>
        <dbReference type="PROSITE" id="PS50404"/>
    </source>
</evidence>
<feature type="domain" description="GST C-terminal" evidence="2">
    <location>
        <begin position="96"/>
        <end position="223"/>
    </location>
</feature>
<dbReference type="RefSeq" id="WP_119512082.1">
    <property type="nucleotide sequence ID" value="NZ_QXFK01000014.1"/>
</dbReference>
<dbReference type="OrthoDB" id="9811242at2"/>
<dbReference type="Gene3D" id="3.40.30.10">
    <property type="entry name" value="Glutaredoxin"/>
    <property type="match status" value="1"/>
</dbReference>
<dbReference type="SFLD" id="SFLDS00019">
    <property type="entry name" value="Glutathione_Transferase_(cytos"/>
    <property type="match status" value="1"/>
</dbReference>
<sequence length="229" mass="25664">MAIDPNAPITITAYDWVPDFARGLVRDLRVRWALEEAGLDYRVEYLPQGTQKMPAHRARQPFGQVPTFEEDDLTLFESGAIVLHIADRAPGLLPEGPHARARAAEWVFAALNTIEPHLSDWAIASIFEADQPWSEPRKPAIRERIDERLGELSNRLGEAEWLEGTFSVGDLMMIAVLQMVGGELADMFDRYPNLAAYRERGEARPAFQRALEAQLQGFTGKPPAGWGDQ</sequence>
<name>A0A418NIZ1_9SPHN</name>
<dbReference type="PANTHER" id="PTHR44051">
    <property type="entry name" value="GLUTATHIONE S-TRANSFERASE-RELATED"/>
    <property type="match status" value="1"/>
</dbReference>
<dbReference type="Pfam" id="PF02798">
    <property type="entry name" value="GST_N"/>
    <property type="match status" value="1"/>
</dbReference>